<name>A0A3E2GS01_SCYLI</name>
<feature type="compositionally biased region" description="Basic and acidic residues" evidence="2">
    <location>
        <begin position="421"/>
        <end position="443"/>
    </location>
</feature>
<evidence type="ECO:0000259" key="3">
    <source>
        <dbReference type="PROSITE" id="PS50157"/>
    </source>
</evidence>
<feature type="domain" description="C2H2-type" evidence="3">
    <location>
        <begin position="261"/>
        <end position="291"/>
    </location>
</feature>
<sequence length="660" mass="75053">MDLSETTSPHRGITILSETAPTSYFDDAYASREVDYINNKVPGNGADHYPELGEVNLPGGKYGPSLYAHQESLEHRCLCSKPECIDRSLEAVFPFPSSNGELGSDIDYLIISSTNSERSFLNNEKLDHYEPQPNRVSMRREPPIRNVMLPTDRTPCNEQGESREKDQFQNSPFSRDIQLLERQVDNVHQKSWDLSKQPEENIGNITLAIDRVNHSTQMDIQSQLGNTCHIPSMARPQVSQILPGLTKAVQDLTHSPHDKIYSCTYRICSTSFKRKDHWKRHERDIHWDDKYICMECNAVITDPLKRPTCGFCFVAFPNDDAVKEHILNCDDALIAVNRFQQRDQLVEHLRKKHDIQNGDNMLHDVNKWFYCFETKWPKQCGFCGEEFNSWNKRGDHVAKHFKEGKLISEWTLPFAQKTKAKDLEPKTSHNIHDGKSGRSDDISHFSNHNEGLTPQTEGTIAISNLKVQSYIKRYDHGKDSDIEMEEYRLNLSSDNSLNGRSTYGLKPLKELQRPHTATVPSLTGTFTVDEGDVQEISAAFESAFSISPALERFLSEGPRDEPITTLAIKAMQRSAKAQTGIPNLSILVKQNGLNHELCLEPTILGKRKRYKGTPLLASSYIFANVNRTRKILREQAVWDYSPRRTLVPGQVSEDVKVPGS</sequence>
<dbReference type="Gene3D" id="3.30.160.60">
    <property type="entry name" value="Classic Zinc Finger"/>
    <property type="match status" value="1"/>
</dbReference>
<gene>
    <name evidence="4" type="ORF">B7463_g12359</name>
</gene>
<reference evidence="4 5" key="1">
    <citation type="submission" date="2018-05" db="EMBL/GenBank/DDBJ databases">
        <title>Draft genome sequence of Scytalidium lignicola DSM 105466, a ubiquitous saprotrophic fungus.</title>
        <authorList>
            <person name="Buettner E."/>
            <person name="Gebauer A.M."/>
            <person name="Hofrichter M."/>
            <person name="Liers C."/>
            <person name="Kellner H."/>
        </authorList>
    </citation>
    <scope>NUCLEOTIDE SEQUENCE [LARGE SCALE GENOMIC DNA]</scope>
    <source>
        <strain evidence="4 5">DSM 105466</strain>
    </source>
</reference>
<evidence type="ECO:0000256" key="2">
    <source>
        <dbReference type="SAM" id="MobiDB-lite"/>
    </source>
</evidence>
<keyword evidence="1" id="KW-0862">Zinc</keyword>
<feature type="compositionally biased region" description="Polar residues" evidence="2">
    <location>
        <begin position="444"/>
        <end position="455"/>
    </location>
</feature>
<keyword evidence="1" id="KW-0863">Zinc-finger</keyword>
<dbReference type="SMART" id="SM00355">
    <property type="entry name" value="ZnF_C2H2"/>
    <property type="match status" value="2"/>
</dbReference>
<evidence type="ECO:0000313" key="4">
    <source>
        <dbReference type="EMBL" id="RFU23981.1"/>
    </source>
</evidence>
<dbReference type="InterPro" id="IPR013087">
    <property type="entry name" value="Znf_C2H2_type"/>
</dbReference>
<dbReference type="AlphaFoldDB" id="A0A3E2GS01"/>
<keyword evidence="1" id="KW-0479">Metal-binding</keyword>
<dbReference type="STRING" id="5539.A0A3E2GS01"/>
<organism evidence="4 5">
    <name type="scientific">Scytalidium lignicola</name>
    <name type="common">Hyphomycete</name>
    <dbReference type="NCBI Taxonomy" id="5539"/>
    <lineage>
        <taxon>Eukaryota</taxon>
        <taxon>Fungi</taxon>
        <taxon>Dikarya</taxon>
        <taxon>Ascomycota</taxon>
        <taxon>Pezizomycotina</taxon>
        <taxon>Leotiomycetes</taxon>
        <taxon>Leotiomycetes incertae sedis</taxon>
        <taxon>Scytalidium</taxon>
    </lineage>
</organism>
<proteinExistence type="predicted"/>
<feature type="region of interest" description="Disordered" evidence="2">
    <location>
        <begin position="421"/>
        <end position="455"/>
    </location>
</feature>
<dbReference type="EMBL" id="NCSJ02000539">
    <property type="protein sequence ID" value="RFU23981.1"/>
    <property type="molecule type" value="Genomic_DNA"/>
</dbReference>
<accession>A0A3E2GS01</accession>
<feature type="non-terminal residue" evidence="4">
    <location>
        <position position="1"/>
    </location>
</feature>
<dbReference type="Proteomes" id="UP000258309">
    <property type="component" value="Unassembled WGS sequence"/>
</dbReference>
<evidence type="ECO:0000256" key="1">
    <source>
        <dbReference type="PROSITE-ProRule" id="PRU00042"/>
    </source>
</evidence>
<dbReference type="GO" id="GO:0008270">
    <property type="term" value="F:zinc ion binding"/>
    <property type="evidence" value="ECO:0007669"/>
    <property type="project" value="UniProtKB-KW"/>
</dbReference>
<feature type="region of interest" description="Disordered" evidence="2">
    <location>
        <begin position="146"/>
        <end position="170"/>
    </location>
</feature>
<comment type="caution">
    <text evidence="4">The sequence shown here is derived from an EMBL/GenBank/DDBJ whole genome shotgun (WGS) entry which is preliminary data.</text>
</comment>
<dbReference type="OrthoDB" id="10056939at2759"/>
<protein>
    <recommendedName>
        <fullName evidence="3">C2H2-type domain-containing protein</fullName>
    </recommendedName>
</protein>
<feature type="non-terminal residue" evidence="4">
    <location>
        <position position="660"/>
    </location>
</feature>
<keyword evidence="5" id="KW-1185">Reference proteome</keyword>
<dbReference type="PROSITE" id="PS00028">
    <property type="entry name" value="ZINC_FINGER_C2H2_1"/>
    <property type="match status" value="2"/>
</dbReference>
<dbReference type="PROSITE" id="PS50157">
    <property type="entry name" value="ZINC_FINGER_C2H2_2"/>
    <property type="match status" value="1"/>
</dbReference>
<evidence type="ECO:0000313" key="5">
    <source>
        <dbReference type="Proteomes" id="UP000258309"/>
    </source>
</evidence>